<name>A0ABQ3VND5_9CHLR</name>
<protein>
    <recommendedName>
        <fullName evidence="3">PsbP C-terminal domain-containing protein</fullName>
    </recommendedName>
</protein>
<evidence type="ECO:0000313" key="1">
    <source>
        <dbReference type="EMBL" id="GHO87752.1"/>
    </source>
</evidence>
<sequence>MPSVTPTTPGTDASSPYQADSCTTFDLGVHSQALPSKQYNNPAYGFSTYYNGEGNGIQVIRPWVVSQDARGVHFDPKGSANGEDLTVQLDNANAETPEAFLHRLIGPVASQQNCMASNITFNNSQGTIWTSIAVLVTIKATNAQTRQLYMAAKNPKTGKMLAAIFTNGPSVSANTNLTDLRYMMDPFIFI</sequence>
<gene>
    <name evidence="1" type="ORF">KSZ_57580</name>
</gene>
<organism evidence="1 2">
    <name type="scientific">Dictyobacter formicarum</name>
    <dbReference type="NCBI Taxonomy" id="2778368"/>
    <lineage>
        <taxon>Bacteria</taxon>
        <taxon>Bacillati</taxon>
        <taxon>Chloroflexota</taxon>
        <taxon>Ktedonobacteria</taxon>
        <taxon>Ktedonobacterales</taxon>
        <taxon>Dictyobacteraceae</taxon>
        <taxon>Dictyobacter</taxon>
    </lineage>
</organism>
<proteinExistence type="predicted"/>
<accession>A0ABQ3VND5</accession>
<reference evidence="1 2" key="1">
    <citation type="journal article" date="2021" name="Int. J. Syst. Evol. Microbiol.">
        <title>Reticulibacter mediterranei gen. nov., sp. nov., within the new family Reticulibacteraceae fam. nov., and Ktedonospora formicarum gen. nov., sp. nov., Ktedonobacter robiniae sp. nov., Dictyobacter formicarum sp. nov. and Dictyobacter arantiisoli sp. nov., belonging to the class Ktedonobacteria.</title>
        <authorList>
            <person name="Yabe S."/>
            <person name="Zheng Y."/>
            <person name="Wang C.M."/>
            <person name="Sakai Y."/>
            <person name="Abe K."/>
            <person name="Yokota A."/>
            <person name="Donadio S."/>
            <person name="Cavaletti L."/>
            <person name="Monciardini P."/>
        </authorList>
    </citation>
    <scope>NUCLEOTIDE SEQUENCE [LARGE SCALE GENOMIC DNA]</scope>
    <source>
        <strain evidence="1 2">SOSP1-9</strain>
    </source>
</reference>
<dbReference type="Proteomes" id="UP000635565">
    <property type="component" value="Unassembled WGS sequence"/>
</dbReference>
<dbReference type="EMBL" id="BNJJ01000019">
    <property type="protein sequence ID" value="GHO87752.1"/>
    <property type="molecule type" value="Genomic_DNA"/>
</dbReference>
<evidence type="ECO:0008006" key="3">
    <source>
        <dbReference type="Google" id="ProtNLM"/>
    </source>
</evidence>
<keyword evidence="2" id="KW-1185">Reference proteome</keyword>
<evidence type="ECO:0000313" key="2">
    <source>
        <dbReference type="Proteomes" id="UP000635565"/>
    </source>
</evidence>
<comment type="caution">
    <text evidence="1">The sequence shown here is derived from an EMBL/GenBank/DDBJ whole genome shotgun (WGS) entry which is preliminary data.</text>
</comment>